<dbReference type="InParanoid" id="A0A4Q1BU72"/>
<dbReference type="Pfam" id="PF02463">
    <property type="entry name" value="SMC_N"/>
    <property type="match status" value="1"/>
</dbReference>
<reference evidence="7 8" key="1">
    <citation type="submission" date="2016-06" db="EMBL/GenBank/DDBJ databases">
        <title>Evolution of pathogenesis and genome organization in the Tremellales.</title>
        <authorList>
            <person name="Cuomo C."/>
            <person name="Litvintseva A."/>
            <person name="Heitman J."/>
            <person name="Chen Y."/>
            <person name="Sun S."/>
            <person name="Springer D."/>
            <person name="Dromer F."/>
            <person name="Young S."/>
            <person name="Zeng Q."/>
            <person name="Chapman S."/>
            <person name="Gujja S."/>
            <person name="Saif S."/>
            <person name="Birren B."/>
        </authorList>
    </citation>
    <scope>NUCLEOTIDE SEQUENCE [LARGE SCALE GENOMIC DNA]</scope>
    <source>
        <strain evidence="7 8">ATCC 28783</strain>
    </source>
</reference>
<evidence type="ECO:0000256" key="5">
    <source>
        <dbReference type="SAM" id="MobiDB-lite"/>
    </source>
</evidence>
<evidence type="ECO:0000256" key="2">
    <source>
        <dbReference type="ARBA" id="ARBA00018687"/>
    </source>
</evidence>
<evidence type="ECO:0000313" key="8">
    <source>
        <dbReference type="Proteomes" id="UP000289152"/>
    </source>
</evidence>
<gene>
    <name evidence="7" type="ORF">M231_01153</name>
</gene>
<accession>A0A4Q1BU72</accession>
<dbReference type="VEuPathDB" id="FungiDB:TREMEDRAFT_24548"/>
<protein>
    <recommendedName>
        <fullName evidence="2">Structural maintenance of chromosomes protein 5</fullName>
    </recommendedName>
</protein>
<dbReference type="PANTHER" id="PTHR45916:SF1">
    <property type="entry name" value="STRUCTURAL MAINTENANCE OF CHROMOSOMES PROTEIN 5"/>
    <property type="match status" value="1"/>
</dbReference>
<proteinExistence type="inferred from homology"/>
<feature type="domain" description="RecF/RecN/SMC N-terminal" evidence="6">
    <location>
        <begin position="120"/>
        <end position="1122"/>
    </location>
</feature>
<dbReference type="FunCoup" id="A0A4Q1BU72">
    <property type="interactions" value="763"/>
</dbReference>
<evidence type="ECO:0000313" key="7">
    <source>
        <dbReference type="EMBL" id="RXK41653.1"/>
    </source>
</evidence>
<dbReference type="STRING" id="5217.A0A4Q1BU72"/>
<organism evidence="7 8">
    <name type="scientific">Tremella mesenterica</name>
    <name type="common">Jelly fungus</name>
    <dbReference type="NCBI Taxonomy" id="5217"/>
    <lineage>
        <taxon>Eukaryota</taxon>
        <taxon>Fungi</taxon>
        <taxon>Dikarya</taxon>
        <taxon>Basidiomycota</taxon>
        <taxon>Agaricomycotina</taxon>
        <taxon>Tremellomycetes</taxon>
        <taxon>Tremellales</taxon>
        <taxon>Tremellaceae</taxon>
        <taxon>Tremella</taxon>
    </lineage>
</organism>
<dbReference type="GO" id="GO:0005634">
    <property type="term" value="C:nucleus"/>
    <property type="evidence" value="ECO:0007669"/>
    <property type="project" value="TreeGrafter"/>
</dbReference>
<dbReference type="SUPFAM" id="SSF52540">
    <property type="entry name" value="P-loop containing nucleoside triphosphate hydrolases"/>
    <property type="match status" value="1"/>
</dbReference>
<dbReference type="InterPro" id="IPR003395">
    <property type="entry name" value="RecF/RecN/SMC_N"/>
</dbReference>
<dbReference type="GO" id="GO:0000724">
    <property type="term" value="P:double-strand break repair via homologous recombination"/>
    <property type="evidence" value="ECO:0007669"/>
    <property type="project" value="TreeGrafter"/>
</dbReference>
<dbReference type="PANTHER" id="PTHR45916">
    <property type="entry name" value="STRUCTURAL MAINTENANCE OF CHROMOSOMES PROTEIN 5"/>
    <property type="match status" value="1"/>
</dbReference>
<dbReference type="Gene3D" id="3.40.50.300">
    <property type="entry name" value="P-loop containing nucleotide triphosphate hydrolases"/>
    <property type="match status" value="2"/>
</dbReference>
<dbReference type="OrthoDB" id="10254973at2759"/>
<evidence type="ECO:0000256" key="1">
    <source>
        <dbReference type="ARBA" id="ARBA00010171"/>
    </source>
</evidence>
<feature type="region of interest" description="Disordered" evidence="5">
    <location>
        <begin position="1"/>
        <end position="99"/>
    </location>
</feature>
<keyword evidence="8" id="KW-1185">Reference proteome</keyword>
<dbReference type="GO" id="GO:0003697">
    <property type="term" value="F:single-stranded DNA binding"/>
    <property type="evidence" value="ECO:0007669"/>
    <property type="project" value="TreeGrafter"/>
</dbReference>
<keyword evidence="3 4" id="KW-0175">Coiled coil</keyword>
<comment type="similarity">
    <text evidence="1">Belongs to the SMC family. SMC5 subfamily.</text>
</comment>
<evidence type="ECO:0000256" key="4">
    <source>
        <dbReference type="SAM" id="Coils"/>
    </source>
</evidence>
<feature type="compositionally biased region" description="Acidic residues" evidence="5">
    <location>
        <begin position="80"/>
        <end position="93"/>
    </location>
</feature>
<dbReference type="InterPro" id="IPR027417">
    <property type="entry name" value="P-loop_NTPase"/>
</dbReference>
<dbReference type="Proteomes" id="UP000289152">
    <property type="component" value="Unassembled WGS sequence"/>
</dbReference>
<comment type="caution">
    <text evidence="7">The sequence shown here is derived from an EMBL/GenBank/DDBJ whole genome shotgun (WGS) entry which is preliminary data.</text>
</comment>
<name>A0A4Q1BU72_TREME</name>
<feature type="coiled-coil region" evidence="4">
    <location>
        <begin position="963"/>
        <end position="997"/>
    </location>
</feature>
<dbReference type="EMBL" id="SDIL01000007">
    <property type="protein sequence ID" value="RXK41653.1"/>
    <property type="molecule type" value="Genomic_DNA"/>
</dbReference>
<dbReference type="AlphaFoldDB" id="A0A4Q1BU72"/>
<feature type="coiled-coil region" evidence="4">
    <location>
        <begin position="412"/>
        <end position="470"/>
    </location>
</feature>
<evidence type="ECO:0000259" key="6">
    <source>
        <dbReference type="Pfam" id="PF02463"/>
    </source>
</evidence>
<dbReference type="GO" id="GO:0030915">
    <property type="term" value="C:Smc5-Smc6 complex"/>
    <property type="evidence" value="ECO:0007669"/>
    <property type="project" value="TreeGrafter"/>
</dbReference>
<sequence length="1173" mass="132538">MSSPGGSARGTMINGNSKRKNREPSSDIEGEESPRSARLKKSRPSSPMEADPPAISVDNDEAGRGHRRKKHIEHTSHDTNEEDDHEMDDDDGEIEVKRPMREGYKRSYDRGDDGYVAGSIVRIKMRNFMTYDHVEFCPGPHLNMILGPNGTGKSSIAACIAIGLGFAPKVMGRAKELRSYVKQGSEECETEIELKGKSGEPNAIIGRVFSKESEKSTWKLNREDSTKRVVQELVANSGIQANNLCSFLPQDKVAEFAKMAPIEVLHATMLAAGDPRLTRWHKDLCVKGEERRAVEETYDGLVIRRDNLKGQVDTLEPDVENLLKRRDQEFEVGSLPKYVERAEADQRGVLEVLLLVAQNTEVRKQHQHTRDERLRMRQQMKELNAKRQPLLDLQEHVMNLTKKAGVNSQRLDQRLKEEKQFLKSRGNEIEKEVRAGEQIEDELARLKTRIKRHEDDKERQRGKIRDAQAILSTPRANLEEQLQAKQHEKKLYDQCQTVLKDVSERSHRIESLSKRQQELSNVEIQRENMARDLDPSIAFALDWLEKHGHELEAPVAKPPMISVNVRNQAHAWQTFICQSQRDYNRLLDLNGTPYPAGKNSKNQYYSAGKVGLYLSSLEVTDKNVNPQRPCSIDQLAALGFDGWAIDYVDADPAVIAFLNENCHLYGHAVTQRPGSEIDSNAVARAGIRSWATKTDIVRAIQSSYGRRDFQFSNYQPAPARAFNLTVDTAAVKRVVEEIASLKKAQIEAEEPQQRLRKEEGQARESVKAAHDASNQIDEEMKEIRHNGQKYEKAHHDLNTAQRKLAELEQEPSADVQRADLKARKHQSVLRRKIPLKKYLKACEDILDTCDQLVVADLRHVVRQGDQTAIAHEAVEGDALADSLQTQIEDLTRKSAELAKQVSEQVGRVKDVIEGKSKEMNQEIADRCKDEMCPSVQECKDQLAAISAELELNDGINPGVMARYERLKKELAQVDDSVKKQGKELERLRLDINRILSQFDPALTELVSVVSDKFSAAFERVGCSGEVRINRLDGDFAQWGIEILVSYRDGEGLSLLTGSRQSGGERSLATVTYLMSLSEMSRTPFSLVDEINQGMDQRAERNVHNQLVEVTCNTDAGQYFLITPKLLTGLKYHPKMKVLVVNNGAFLPDSNDKTQRWGDLRGCLERYKATVMAH</sequence>
<evidence type="ECO:0000256" key="3">
    <source>
        <dbReference type="ARBA" id="ARBA00023054"/>
    </source>
</evidence>